<dbReference type="InterPro" id="IPR001841">
    <property type="entry name" value="Znf_RING"/>
</dbReference>
<keyword evidence="2 4" id="KW-0479">Metal-binding</keyword>
<feature type="compositionally biased region" description="Basic and acidic residues" evidence="5">
    <location>
        <begin position="402"/>
        <end position="421"/>
    </location>
</feature>
<dbReference type="GO" id="GO:0005634">
    <property type="term" value="C:nucleus"/>
    <property type="evidence" value="ECO:0007669"/>
    <property type="project" value="TreeGrafter"/>
</dbReference>
<dbReference type="Gene3D" id="3.30.40.10">
    <property type="entry name" value="Zinc/RING finger domain, C3HC4 (zinc finger)"/>
    <property type="match status" value="1"/>
</dbReference>
<dbReference type="PANTHER" id="PTHR10044:SF139">
    <property type="entry name" value="DEATH-ASSOCIATED INHIBITOR OF APOPTOSIS 2"/>
    <property type="match status" value="1"/>
</dbReference>
<dbReference type="SMART" id="SM00184">
    <property type="entry name" value="RING"/>
    <property type="match status" value="1"/>
</dbReference>
<dbReference type="PROSITE" id="PS50089">
    <property type="entry name" value="ZF_RING_2"/>
    <property type="match status" value="1"/>
</dbReference>
<dbReference type="Pfam" id="PF13920">
    <property type="entry name" value="zf-C3HC4_3"/>
    <property type="match status" value="1"/>
</dbReference>
<dbReference type="Pfam" id="PF00653">
    <property type="entry name" value="BIR"/>
    <property type="match status" value="2"/>
</dbReference>
<keyword evidence="2 4" id="KW-0863">Zinc-finger</keyword>
<proteinExistence type="inferred from homology"/>
<sequence length="494" mass="56349">MKIGMLDNLRTFAAWPIHNQAKPIELSNAGFKYTGSNDTVKCQACGLILSNWLAAYNPKDRHKAESPDCPIVLAFENAVSRWVNCSTSPPPTEHPKAKKYNNFTVTKSDKRLEQETGVLDMTHFQARLETYTNWVLTFVDKVKLAEAGLFYTGVGDRVQCAFCHGVLRSWREGDEPMLEHKRHYPNCGFIIGSLKDSVKKGNNMERRKIDKKKYESRNDRVRSFHQISTKVNIVKLSTNGFFFNGLTNEIECHSCGSSFSLELDIDNLHSLHDSSCSYAIEPKETRQPPKDTTDGCVKQGVLQSGQIKTSIESDVRMYMGSDIVQNVLKMGYTREMIETFIWKKGTIFTDANSLINNFLDTMQEETLMTESSILDGLSKENGQSSPTTSKAKRKRKKKKPKKSDEDLTEKPTAKDEIKEQSDNNSDSISKDIEQLKERKERLEEERKCAICFDRDRNTIFTPCFHFTTCFQCAKRLNLCPMCNKPIKSRCRVAL</sequence>
<reference evidence="7 8" key="1">
    <citation type="submission" date="2020-08" db="EMBL/GenBank/DDBJ databases">
        <authorList>
            <person name="Hejnol A."/>
        </authorList>
    </citation>
    <scope>NUCLEOTIDE SEQUENCE [LARGE SCALE GENOMIC DNA]</scope>
</reference>
<dbReference type="CDD" id="cd00022">
    <property type="entry name" value="BIR"/>
    <property type="match status" value="2"/>
</dbReference>
<dbReference type="GO" id="GO:0061630">
    <property type="term" value="F:ubiquitin protein ligase activity"/>
    <property type="evidence" value="ECO:0007669"/>
    <property type="project" value="TreeGrafter"/>
</dbReference>
<dbReference type="GO" id="GO:0043066">
    <property type="term" value="P:negative regulation of apoptotic process"/>
    <property type="evidence" value="ECO:0007669"/>
    <property type="project" value="TreeGrafter"/>
</dbReference>
<dbReference type="SMART" id="SM00238">
    <property type="entry name" value="BIR"/>
    <property type="match status" value="2"/>
</dbReference>
<evidence type="ECO:0000256" key="1">
    <source>
        <dbReference type="ARBA" id="ARBA00006672"/>
    </source>
</evidence>
<feature type="domain" description="RING-type" evidence="6">
    <location>
        <begin position="448"/>
        <end position="483"/>
    </location>
</feature>
<keyword evidence="3" id="KW-0862">Zinc</keyword>
<evidence type="ECO:0000256" key="3">
    <source>
        <dbReference type="ARBA" id="ARBA00022833"/>
    </source>
</evidence>
<evidence type="ECO:0000256" key="5">
    <source>
        <dbReference type="SAM" id="MobiDB-lite"/>
    </source>
</evidence>
<evidence type="ECO:0000256" key="2">
    <source>
        <dbReference type="ARBA" id="ARBA00022771"/>
    </source>
</evidence>
<dbReference type="InterPro" id="IPR050784">
    <property type="entry name" value="IAP"/>
</dbReference>
<feature type="compositionally biased region" description="Basic residues" evidence="5">
    <location>
        <begin position="390"/>
        <end position="401"/>
    </location>
</feature>
<dbReference type="OrthoDB" id="4034597at2759"/>
<name>A0A7I8VKX5_9ANNE</name>
<protein>
    <submittedName>
        <fullName evidence="7">DgyrCDS5563</fullName>
    </submittedName>
</protein>
<dbReference type="PROSITE" id="PS50143">
    <property type="entry name" value="BIR_REPEAT_2"/>
    <property type="match status" value="3"/>
</dbReference>
<comment type="caution">
    <text evidence="7">The sequence shown here is derived from an EMBL/GenBank/DDBJ whole genome shotgun (WGS) entry which is preliminary data.</text>
</comment>
<dbReference type="InterPro" id="IPR013083">
    <property type="entry name" value="Znf_RING/FYVE/PHD"/>
</dbReference>
<dbReference type="SUPFAM" id="SSF57924">
    <property type="entry name" value="Inhibitor of apoptosis (IAP) repeat"/>
    <property type="match status" value="3"/>
</dbReference>
<dbReference type="EMBL" id="CAJFCJ010000006">
    <property type="protein sequence ID" value="CAD5116705.1"/>
    <property type="molecule type" value="Genomic_DNA"/>
</dbReference>
<dbReference type="InterPro" id="IPR001370">
    <property type="entry name" value="BIR_rpt"/>
</dbReference>
<keyword evidence="8" id="KW-1185">Reference proteome</keyword>
<gene>
    <name evidence="7" type="ORF">DGYR_LOCUS5305</name>
</gene>
<evidence type="ECO:0000259" key="6">
    <source>
        <dbReference type="PROSITE" id="PS50089"/>
    </source>
</evidence>
<dbReference type="Gene3D" id="1.10.1170.10">
    <property type="entry name" value="Inhibitor Of Apoptosis Protein (2mihbC-IAP-1), Chain A"/>
    <property type="match status" value="3"/>
</dbReference>
<dbReference type="AlphaFoldDB" id="A0A7I8VKX5"/>
<dbReference type="GO" id="GO:0043027">
    <property type="term" value="F:cysteine-type endopeptidase inhibitor activity involved in apoptotic process"/>
    <property type="evidence" value="ECO:0007669"/>
    <property type="project" value="TreeGrafter"/>
</dbReference>
<evidence type="ECO:0000313" key="7">
    <source>
        <dbReference type="EMBL" id="CAD5116705.1"/>
    </source>
</evidence>
<organism evidence="7 8">
    <name type="scientific">Dimorphilus gyrociliatus</name>
    <dbReference type="NCBI Taxonomy" id="2664684"/>
    <lineage>
        <taxon>Eukaryota</taxon>
        <taxon>Metazoa</taxon>
        <taxon>Spiralia</taxon>
        <taxon>Lophotrochozoa</taxon>
        <taxon>Annelida</taxon>
        <taxon>Polychaeta</taxon>
        <taxon>Polychaeta incertae sedis</taxon>
        <taxon>Dinophilidae</taxon>
        <taxon>Dimorphilus</taxon>
    </lineage>
</organism>
<dbReference type="GO" id="GO:0008270">
    <property type="term" value="F:zinc ion binding"/>
    <property type="evidence" value="ECO:0007669"/>
    <property type="project" value="UniProtKB-KW"/>
</dbReference>
<dbReference type="Gene3D" id="1.10.8.10">
    <property type="entry name" value="DNA helicase RuvA subunit, C-terminal domain"/>
    <property type="match status" value="1"/>
</dbReference>
<feature type="region of interest" description="Disordered" evidence="5">
    <location>
        <begin position="374"/>
        <end position="430"/>
    </location>
</feature>
<evidence type="ECO:0000256" key="4">
    <source>
        <dbReference type="PROSITE-ProRule" id="PRU00175"/>
    </source>
</evidence>
<dbReference type="GO" id="GO:0005737">
    <property type="term" value="C:cytoplasm"/>
    <property type="evidence" value="ECO:0007669"/>
    <property type="project" value="TreeGrafter"/>
</dbReference>
<dbReference type="GO" id="GO:0051726">
    <property type="term" value="P:regulation of cell cycle"/>
    <property type="evidence" value="ECO:0007669"/>
    <property type="project" value="TreeGrafter"/>
</dbReference>
<comment type="similarity">
    <text evidence="1">Belongs to the IAP family.</text>
</comment>
<dbReference type="GO" id="GO:0031398">
    <property type="term" value="P:positive regulation of protein ubiquitination"/>
    <property type="evidence" value="ECO:0007669"/>
    <property type="project" value="TreeGrafter"/>
</dbReference>
<dbReference type="PANTHER" id="PTHR10044">
    <property type="entry name" value="INHIBITOR OF APOPTOSIS"/>
    <property type="match status" value="1"/>
</dbReference>
<dbReference type="Proteomes" id="UP000549394">
    <property type="component" value="Unassembled WGS sequence"/>
</dbReference>
<accession>A0A7I8VKX5</accession>
<evidence type="ECO:0000313" key="8">
    <source>
        <dbReference type="Proteomes" id="UP000549394"/>
    </source>
</evidence>